<proteinExistence type="predicted"/>
<accession>A0A1I4FA76</accession>
<gene>
    <name evidence="1" type="ORF">SAMN05216275_1601</name>
</gene>
<dbReference type="AlphaFoldDB" id="A0A1I4FA76"/>
<dbReference type="RefSeq" id="WP_177245526.1">
    <property type="nucleotide sequence ID" value="NZ_FOQY01000060.1"/>
</dbReference>
<keyword evidence="2" id="KW-1185">Reference proteome</keyword>
<reference evidence="2" key="1">
    <citation type="submission" date="2016-10" db="EMBL/GenBank/DDBJ databases">
        <authorList>
            <person name="Varghese N."/>
            <person name="Submissions S."/>
        </authorList>
    </citation>
    <scope>NUCLEOTIDE SEQUENCE [LARGE SCALE GENOMIC DNA]</scope>
    <source>
        <strain evidence="2">CGMCC 4.2126</strain>
    </source>
</reference>
<sequence>AAMIRAAAVPATARIQEELAKSREQHAAMIRAAAVPAFTQVLKQYADIERGIRMGFRDS</sequence>
<protein>
    <submittedName>
        <fullName evidence="1">Uncharacterized protein</fullName>
    </submittedName>
</protein>
<name>A0A1I4FA76_9ACTN</name>
<feature type="non-terminal residue" evidence="1">
    <location>
        <position position="1"/>
    </location>
</feature>
<evidence type="ECO:0000313" key="1">
    <source>
        <dbReference type="EMBL" id="SFL14885.1"/>
    </source>
</evidence>
<dbReference type="Proteomes" id="UP000199111">
    <property type="component" value="Unassembled WGS sequence"/>
</dbReference>
<evidence type="ECO:0000313" key="2">
    <source>
        <dbReference type="Proteomes" id="UP000199111"/>
    </source>
</evidence>
<dbReference type="GeneID" id="96304217"/>
<dbReference type="EMBL" id="FOQY01000060">
    <property type="protein sequence ID" value="SFL14885.1"/>
    <property type="molecule type" value="Genomic_DNA"/>
</dbReference>
<organism evidence="1 2">
    <name type="scientific">Streptosporangium canum</name>
    <dbReference type="NCBI Taxonomy" id="324952"/>
    <lineage>
        <taxon>Bacteria</taxon>
        <taxon>Bacillati</taxon>
        <taxon>Actinomycetota</taxon>
        <taxon>Actinomycetes</taxon>
        <taxon>Streptosporangiales</taxon>
        <taxon>Streptosporangiaceae</taxon>
        <taxon>Streptosporangium</taxon>
    </lineage>
</organism>